<evidence type="ECO:0000256" key="1">
    <source>
        <dbReference type="SAM" id="MobiDB-lite"/>
    </source>
</evidence>
<dbReference type="KEGG" id="tng:GSTEN00037709G001"/>
<protein>
    <submittedName>
        <fullName evidence="2">(spotted green pufferfish) hypothetical protein</fullName>
    </submittedName>
</protein>
<sequence>FSVFVGLLFFVSFRSGLLAFVFPSFLPSPFPLFLPPPLGSSAPTSTCRTSSTSPRNTGSAAALRSRRLEPQHLLQLHRRQPQPGEVRRALLLLHQGPGRGRDQHAVWLRRAS</sequence>
<proteinExistence type="predicted"/>
<evidence type="ECO:0000313" key="2">
    <source>
        <dbReference type="EMBL" id="CAG14877.1"/>
    </source>
</evidence>
<dbReference type="EMBL" id="CAAE01025563">
    <property type="protein sequence ID" value="CAG14877.1"/>
    <property type="molecule type" value="Genomic_DNA"/>
</dbReference>
<gene>
    <name evidence="2" type="ORF">GSTENG00037709001</name>
</gene>
<accession>Q4R9Q6</accession>
<dbReference type="AlphaFoldDB" id="Q4R9Q6"/>
<organism evidence="2">
    <name type="scientific">Tetraodon nigroviridis</name>
    <name type="common">Spotted green pufferfish</name>
    <name type="synonym">Chelonodon nigroviridis</name>
    <dbReference type="NCBI Taxonomy" id="99883"/>
    <lineage>
        <taxon>Eukaryota</taxon>
        <taxon>Metazoa</taxon>
        <taxon>Chordata</taxon>
        <taxon>Craniata</taxon>
        <taxon>Vertebrata</taxon>
        <taxon>Euteleostomi</taxon>
        <taxon>Actinopterygii</taxon>
        <taxon>Neopterygii</taxon>
        <taxon>Teleostei</taxon>
        <taxon>Neoteleostei</taxon>
        <taxon>Acanthomorphata</taxon>
        <taxon>Eupercaria</taxon>
        <taxon>Tetraodontiformes</taxon>
        <taxon>Tetradontoidea</taxon>
        <taxon>Tetraodontidae</taxon>
        <taxon>Tetraodon</taxon>
    </lineage>
</organism>
<feature type="non-terminal residue" evidence="2">
    <location>
        <position position="112"/>
    </location>
</feature>
<reference evidence="2" key="2">
    <citation type="submission" date="2004-02" db="EMBL/GenBank/DDBJ databases">
        <authorList>
            <consortium name="Genoscope"/>
            <consortium name="Whitehead Institute Centre for Genome Research"/>
        </authorList>
    </citation>
    <scope>NUCLEOTIDE SEQUENCE</scope>
</reference>
<comment type="caution">
    <text evidence="2">The sequence shown here is derived from an EMBL/GenBank/DDBJ whole genome shotgun (WGS) entry which is preliminary data.</text>
</comment>
<name>Q4R9Q6_TETNG</name>
<feature type="region of interest" description="Disordered" evidence="1">
    <location>
        <begin position="41"/>
        <end position="64"/>
    </location>
</feature>
<reference evidence="2" key="1">
    <citation type="journal article" date="2004" name="Nature">
        <title>Genome duplication in the teleost fish Tetraodon nigroviridis reveals the early vertebrate proto-karyotype.</title>
        <authorList>
            <person name="Jaillon O."/>
            <person name="Aury J.-M."/>
            <person name="Brunet F."/>
            <person name="Petit J.-L."/>
            <person name="Stange-Thomann N."/>
            <person name="Mauceli E."/>
            <person name="Bouneau L."/>
            <person name="Fischer C."/>
            <person name="Ozouf-Costaz C."/>
            <person name="Bernot A."/>
            <person name="Nicaud S."/>
            <person name="Jaffe D."/>
            <person name="Fisher S."/>
            <person name="Lutfalla G."/>
            <person name="Dossat C."/>
            <person name="Segurens B."/>
            <person name="Dasilva C."/>
            <person name="Salanoubat M."/>
            <person name="Levy M."/>
            <person name="Boudet N."/>
            <person name="Castellano S."/>
            <person name="Anthouard V."/>
            <person name="Jubin C."/>
            <person name="Castelli V."/>
            <person name="Katinka M."/>
            <person name="Vacherie B."/>
            <person name="Biemont C."/>
            <person name="Skalli Z."/>
            <person name="Cattolico L."/>
            <person name="Poulain J."/>
            <person name="De Berardinis V."/>
            <person name="Cruaud C."/>
            <person name="Duprat S."/>
            <person name="Brottier P."/>
            <person name="Coutanceau J.-P."/>
            <person name="Gouzy J."/>
            <person name="Parra G."/>
            <person name="Lardier G."/>
            <person name="Chapple C."/>
            <person name="McKernan K.J."/>
            <person name="McEwan P."/>
            <person name="Bosak S."/>
            <person name="Kellis M."/>
            <person name="Volff J.-N."/>
            <person name="Guigo R."/>
            <person name="Zody M.C."/>
            <person name="Mesirov J."/>
            <person name="Lindblad-Toh K."/>
            <person name="Birren B."/>
            <person name="Nusbaum C."/>
            <person name="Kahn D."/>
            <person name="Robinson-Rechavi M."/>
            <person name="Laudet V."/>
            <person name="Schachter V."/>
            <person name="Quetier F."/>
            <person name="Saurin W."/>
            <person name="Scarpelli C."/>
            <person name="Wincker P."/>
            <person name="Lander E.S."/>
            <person name="Weissenbach J."/>
            <person name="Roest Crollius H."/>
        </authorList>
    </citation>
    <scope>NUCLEOTIDE SEQUENCE [LARGE SCALE GENOMIC DNA]</scope>
</reference>
<feature type="compositionally biased region" description="Low complexity" evidence="1">
    <location>
        <begin position="41"/>
        <end position="57"/>
    </location>
</feature>